<comment type="caution">
    <text evidence="3">The sequence shown here is derived from an EMBL/GenBank/DDBJ whole genome shotgun (WGS) entry which is preliminary data.</text>
</comment>
<dbReference type="EMBL" id="LIAE01009103">
    <property type="protein sequence ID" value="PAV71223.1"/>
    <property type="molecule type" value="Genomic_DNA"/>
</dbReference>
<evidence type="ECO:0000256" key="2">
    <source>
        <dbReference type="SAM" id="Phobius"/>
    </source>
</evidence>
<keyword evidence="2" id="KW-0812">Transmembrane</keyword>
<reference evidence="3 4" key="1">
    <citation type="journal article" date="2017" name="Curr. Biol.">
        <title>Genome architecture and evolution of a unichromosomal asexual nematode.</title>
        <authorList>
            <person name="Fradin H."/>
            <person name="Zegar C."/>
            <person name="Gutwein M."/>
            <person name="Lucas J."/>
            <person name="Kovtun M."/>
            <person name="Corcoran D."/>
            <person name="Baugh L.R."/>
            <person name="Kiontke K."/>
            <person name="Gunsalus K."/>
            <person name="Fitch D.H."/>
            <person name="Piano F."/>
        </authorList>
    </citation>
    <scope>NUCLEOTIDE SEQUENCE [LARGE SCALE GENOMIC DNA]</scope>
    <source>
        <strain evidence="3">PF1309</strain>
    </source>
</reference>
<sequence>MAKAQEIDDTPSKNDGMEQDEPIMTRIESMRQMESTVRASMRSMVSTTHITANDAETDLMKFESAALVKLFQYLLRYKKSLTIILVNSFFRSTEFILFGLLIFLAFFTLKVIIVSD</sequence>
<feature type="transmembrane region" description="Helical" evidence="2">
    <location>
        <begin position="95"/>
        <end position="113"/>
    </location>
</feature>
<accession>A0A2A2KBI4</accession>
<dbReference type="Proteomes" id="UP000218231">
    <property type="component" value="Unassembled WGS sequence"/>
</dbReference>
<proteinExistence type="predicted"/>
<evidence type="ECO:0000256" key="1">
    <source>
        <dbReference type="SAM" id="MobiDB-lite"/>
    </source>
</evidence>
<evidence type="ECO:0000313" key="4">
    <source>
        <dbReference type="Proteomes" id="UP000218231"/>
    </source>
</evidence>
<keyword evidence="2" id="KW-1133">Transmembrane helix</keyword>
<name>A0A2A2KBI4_9BILA</name>
<gene>
    <name evidence="3" type="ORF">WR25_01142</name>
</gene>
<dbReference type="AlphaFoldDB" id="A0A2A2KBI4"/>
<keyword evidence="2" id="KW-0472">Membrane</keyword>
<evidence type="ECO:0000313" key="3">
    <source>
        <dbReference type="EMBL" id="PAV71223.1"/>
    </source>
</evidence>
<keyword evidence="4" id="KW-1185">Reference proteome</keyword>
<feature type="region of interest" description="Disordered" evidence="1">
    <location>
        <begin position="1"/>
        <end position="21"/>
    </location>
</feature>
<protein>
    <submittedName>
        <fullName evidence="3">Uncharacterized protein</fullName>
    </submittedName>
</protein>
<organism evidence="3 4">
    <name type="scientific">Diploscapter pachys</name>
    <dbReference type="NCBI Taxonomy" id="2018661"/>
    <lineage>
        <taxon>Eukaryota</taxon>
        <taxon>Metazoa</taxon>
        <taxon>Ecdysozoa</taxon>
        <taxon>Nematoda</taxon>
        <taxon>Chromadorea</taxon>
        <taxon>Rhabditida</taxon>
        <taxon>Rhabditina</taxon>
        <taxon>Rhabditomorpha</taxon>
        <taxon>Rhabditoidea</taxon>
        <taxon>Rhabditidae</taxon>
        <taxon>Diploscapter</taxon>
    </lineage>
</organism>